<dbReference type="EMBL" id="AQHV01000010">
    <property type="protein sequence ID" value="KKB57036.1"/>
    <property type="molecule type" value="Genomic_DNA"/>
</dbReference>
<dbReference type="HOGENOM" id="CLU_110597_0_0_10"/>
<sequence length="254" mass="28930">MQICWWLYPKYVFLYVSVQLLNSIVHHIYKSKKNVMKKYLFLLGLLMSTLSLFAQEASVGKSLFSVHAGPSWYLGKMIGITNNSDAYRSDLRNGVSWGVNYYYLGDKYIFDSFKLSPGLIYQGGQYKNSHDEGSDKILMNYIAPQIALFYVKQKFNLSLSTGLGYQLYKDKSLVYDKPRNVSMNKLAYNLSAGGEYLFSQHIGISAKVNWIVTSSDSYSVKYHGQKWQVESPELNGGGGCFSQLSLLFGMNFHF</sequence>
<keyword evidence="1" id="KW-1133">Transmembrane helix</keyword>
<evidence type="ECO:0000313" key="2">
    <source>
        <dbReference type="EMBL" id="KKB57036.1"/>
    </source>
</evidence>
<reference evidence="2 3" key="1">
    <citation type="submission" date="2013-04" db="EMBL/GenBank/DDBJ databases">
        <title>The Genome Sequence of Parabacteroides goldsteinii DSM 19448.</title>
        <authorList>
            <consortium name="The Broad Institute Genomics Platform"/>
            <person name="Earl A."/>
            <person name="Ward D."/>
            <person name="Feldgarden M."/>
            <person name="Gevers D."/>
            <person name="Martens E."/>
            <person name="Sakamoto M."/>
            <person name="Benno Y."/>
            <person name="Song Y."/>
            <person name="Liu C."/>
            <person name="Lee J."/>
            <person name="Bolanos M."/>
            <person name="Vaisanen M.L."/>
            <person name="Finegold S.M."/>
            <person name="Walker B."/>
            <person name="Young S."/>
            <person name="Zeng Q."/>
            <person name="Gargeya S."/>
            <person name="Fitzgerald M."/>
            <person name="Haas B."/>
            <person name="Abouelleil A."/>
            <person name="Allen A.W."/>
            <person name="Alvarado L."/>
            <person name="Arachchi H.M."/>
            <person name="Berlin A.M."/>
            <person name="Chapman S.B."/>
            <person name="Gainer-Dewar J."/>
            <person name="Goldberg J."/>
            <person name="Griggs A."/>
            <person name="Gujja S."/>
            <person name="Hansen M."/>
            <person name="Howarth C."/>
            <person name="Imamovic A."/>
            <person name="Ireland A."/>
            <person name="Larimer J."/>
            <person name="McCowan C."/>
            <person name="Murphy C."/>
            <person name="Pearson M."/>
            <person name="Poon T.W."/>
            <person name="Priest M."/>
            <person name="Roberts A."/>
            <person name="Saif S."/>
            <person name="Shea T."/>
            <person name="Sisk P."/>
            <person name="Sykes S."/>
            <person name="Wortman J."/>
            <person name="Nusbaum C."/>
            <person name="Birren B."/>
        </authorList>
    </citation>
    <scope>NUCLEOTIDE SEQUENCE [LARGE SCALE GENOMIC DNA]</scope>
    <source>
        <strain evidence="2 3">DSM 19448</strain>
    </source>
</reference>
<dbReference type="Gene3D" id="2.40.160.20">
    <property type="match status" value="1"/>
</dbReference>
<protein>
    <recommendedName>
        <fullName evidence="4">Outer membrane protein beta-barrel domain-containing protein</fullName>
    </recommendedName>
</protein>
<keyword evidence="1" id="KW-0812">Transmembrane</keyword>
<gene>
    <name evidence="2" type="ORF">HMPREF1535_01688</name>
</gene>
<comment type="caution">
    <text evidence="2">The sequence shown here is derived from an EMBL/GenBank/DDBJ whole genome shotgun (WGS) entry which is preliminary data.</text>
</comment>
<dbReference type="STRING" id="927665.HMPREF1535_01688"/>
<feature type="transmembrane region" description="Helical" evidence="1">
    <location>
        <begin position="36"/>
        <end position="54"/>
    </location>
</feature>
<evidence type="ECO:0008006" key="4">
    <source>
        <dbReference type="Google" id="ProtNLM"/>
    </source>
</evidence>
<accession>A0A0F5JGX4</accession>
<feature type="transmembrane region" description="Helical" evidence="1">
    <location>
        <begin position="12"/>
        <end position="29"/>
    </location>
</feature>
<proteinExistence type="predicted"/>
<evidence type="ECO:0000313" key="3">
    <source>
        <dbReference type="Proteomes" id="UP000033047"/>
    </source>
</evidence>
<evidence type="ECO:0000256" key="1">
    <source>
        <dbReference type="SAM" id="Phobius"/>
    </source>
</evidence>
<dbReference type="AlphaFoldDB" id="A0A0F5JGX4"/>
<name>A0A0F5JGX4_9BACT</name>
<keyword evidence="1" id="KW-0472">Membrane</keyword>
<dbReference type="Proteomes" id="UP000033047">
    <property type="component" value="Unassembled WGS sequence"/>
</dbReference>
<dbReference type="PATRIC" id="fig|927665.4.peg.1727"/>
<organism evidence="2 3">
    <name type="scientific">Parabacteroides goldsteinii DSM 19448 = WAL 12034</name>
    <dbReference type="NCBI Taxonomy" id="927665"/>
    <lineage>
        <taxon>Bacteria</taxon>
        <taxon>Pseudomonadati</taxon>
        <taxon>Bacteroidota</taxon>
        <taxon>Bacteroidia</taxon>
        <taxon>Bacteroidales</taxon>
        <taxon>Tannerellaceae</taxon>
        <taxon>Parabacteroides</taxon>
    </lineage>
</organism>